<protein>
    <recommendedName>
        <fullName evidence="7">Protein-L-isoaspartate O-methyltransferase</fullName>
        <ecNumber evidence="7">2.1.1.77</ecNumber>
    </recommendedName>
    <alternativeName>
        <fullName evidence="7">L-isoaspartyl protein carboxyl methyltransferase</fullName>
    </alternativeName>
    <alternativeName>
        <fullName evidence="7">Protein L-isoaspartyl methyltransferase</fullName>
    </alternativeName>
    <alternativeName>
        <fullName evidence="7">Protein-beta-aspartate methyltransferase</fullName>
        <shortName evidence="7">PIMT</shortName>
    </alternativeName>
</protein>
<evidence type="ECO:0000256" key="5">
    <source>
        <dbReference type="ARBA" id="ARBA00022679"/>
    </source>
</evidence>
<dbReference type="NCBIfam" id="NF001453">
    <property type="entry name" value="PRK00312.1"/>
    <property type="match status" value="1"/>
</dbReference>
<dbReference type="PANTHER" id="PTHR11579">
    <property type="entry name" value="PROTEIN-L-ISOASPARTATE O-METHYLTRANSFERASE"/>
    <property type="match status" value="1"/>
</dbReference>
<evidence type="ECO:0000313" key="8">
    <source>
        <dbReference type="EMBL" id="ATX76127.1"/>
    </source>
</evidence>
<comment type="subcellular location">
    <subcellularLocation>
        <location evidence="1 7">Cytoplasm</location>
    </subcellularLocation>
</comment>
<keyword evidence="5 7" id="KW-0808">Transferase</keyword>
<evidence type="ECO:0000256" key="6">
    <source>
        <dbReference type="ARBA" id="ARBA00022691"/>
    </source>
</evidence>
<dbReference type="Gene3D" id="3.40.50.150">
    <property type="entry name" value="Vaccinia Virus protein VP39"/>
    <property type="match status" value="1"/>
</dbReference>
<evidence type="ECO:0000256" key="2">
    <source>
        <dbReference type="ARBA" id="ARBA00005369"/>
    </source>
</evidence>
<organism evidence="8 9">
    <name type="scientific">Reinekea forsetii</name>
    <dbReference type="NCBI Taxonomy" id="1336806"/>
    <lineage>
        <taxon>Bacteria</taxon>
        <taxon>Pseudomonadati</taxon>
        <taxon>Pseudomonadota</taxon>
        <taxon>Gammaproteobacteria</taxon>
        <taxon>Oceanospirillales</taxon>
        <taxon>Saccharospirillaceae</taxon>
        <taxon>Reinekea</taxon>
    </lineage>
</organism>
<dbReference type="EMBL" id="CP011797">
    <property type="protein sequence ID" value="ATX76127.1"/>
    <property type="molecule type" value="Genomic_DNA"/>
</dbReference>
<dbReference type="RefSeq" id="WP_100258700.1">
    <property type="nucleotide sequence ID" value="NZ_CP011797.1"/>
</dbReference>
<comment type="catalytic activity">
    <reaction evidence="7">
        <text>[protein]-L-isoaspartate + S-adenosyl-L-methionine = [protein]-L-isoaspartate alpha-methyl ester + S-adenosyl-L-homocysteine</text>
        <dbReference type="Rhea" id="RHEA:12705"/>
        <dbReference type="Rhea" id="RHEA-COMP:12143"/>
        <dbReference type="Rhea" id="RHEA-COMP:12144"/>
        <dbReference type="ChEBI" id="CHEBI:57856"/>
        <dbReference type="ChEBI" id="CHEBI:59789"/>
        <dbReference type="ChEBI" id="CHEBI:90596"/>
        <dbReference type="ChEBI" id="CHEBI:90598"/>
        <dbReference type="EC" id="2.1.1.77"/>
    </reaction>
</comment>
<dbReference type="GO" id="GO:0004719">
    <property type="term" value="F:protein-L-isoaspartate (D-aspartate) O-methyltransferase activity"/>
    <property type="evidence" value="ECO:0007669"/>
    <property type="project" value="UniProtKB-UniRule"/>
</dbReference>
<dbReference type="EC" id="2.1.1.77" evidence="7"/>
<keyword evidence="3 7" id="KW-0963">Cytoplasm</keyword>
<dbReference type="GO" id="GO:0005737">
    <property type="term" value="C:cytoplasm"/>
    <property type="evidence" value="ECO:0007669"/>
    <property type="project" value="UniProtKB-SubCell"/>
</dbReference>
<dbReference type="InterPro" id="IPR000682">
    <property type="entry name" value="PCMT"/>
</dbReference>
<evidence type="ECO:0000313" key="9">
    <source>
        <dbReference type="Proteomes" id="UP000229757"/>
    </source>
</evidence>
<dbReference type="PROSITE" id="PS01279">
    <property type="entry name" value="PCMT"/>
    <property type="match status" value="1"/>
</dbReference>
<reference evidence="8 9" key="1">
    <citation type="journal article" date="2017" name="Environ. Microbiol.">
        <title>Genomic and physiological analyses of 'Reinekea forsetii' reveal a versatile opportunistic lifestyle during spring algae blooms.</title>
        <authorList>
            <person name="Avci B."/>
            <person name="Hahnke R.L."/>
            <person name="Chafee M."/>
            <person name="Fischer T."/>
            <person name="Gruber-Vodicka H."/>
            <person name="Tegetmeyer H.E."/>
            <person name="Harder J."/>
            <person name="Fuchs B.M."/>
            <person name="Amann R.I."/>
            <person name="Teeling H."/>
        </authorList>
    </citation>
    <scope>NUCLEOTIDE SEQUENCE [LARGE SCALE GENOMIC DNA]</scope>
    <source>
        <strain evidence="8 9">Hel1_31_D35</strain>
    </source>
</reference>
<dbReference type="PANTHER" id="PTHR11579:SF0">
    <property type="entry name" value="PROTEIN-L-ISOASPARTATE(D-ASPARTATE) O-METHYLTRANSFERASE"/>
    <property type="match status" value="1"/>
</dbReference>
<dbReference type="KEGG" id="rfo:REIFOR_00960"/>
<dbReference type="FunFam" id="3.40.50.150:FF:000010">
    <property type="entry name" value="Protein-L-isoaspartate O-methyltransferase"/>
    <property type="match status" value="1"/>
</dbReference>
<evidence type="ECO:0000256" key="4">
    <source>
        <dbReference type="ARBA" id="ARBA00022603"/>
    </source>
</evidence>
<feature type="active site" evidence="7">
    <location>
        <position position="72"/>
    </location>
</feature>
<dbReference type="GO" id="GO:0030091">
    <property type="term" value="P:protein repair"/>
    <property type="evidence" value="ECO:0007669"/>
    <property type="project" value="UniProtKB-UniRule"/>
</dbReference>
<proteinExistence type="inferred from homology"/>
<evidence type="ECO:0000256" key="1">
    <source>
        <dbReference type="ARBA" id="ARBA00004496"/>
    </source>
</evidence>
<dbReference type="SUPFAM" id="SSF53335">
    <property type="entry name" value="S-adenosyl-L-methionine-dependent methyltransferases"/>
    <property type="match status" value="1"/>
</dbReference>
<comment type="similarity">
    <text evidence="2 7">Belongs to the methyltransferase superfamily. L-isoaspartyl/D-aspartyl protein methyltransferase family.</text>
</comment>
<accession>A0A2K8KMR2</accession>
<dbReference type="AlphaFoldDB" id="A0A2K8KMR2"/>
<evidence type="ECO:0000256" key="7">
    <source>
        <dbReference type="HAMAP-Rule" id="MF_00090"/>
    </source>
</evidence>
<gene>
    <name evidence="7" type="primary">pcm</name>
    <name evidence="8" type="ORF">REIFOR_00960</name>
</gene>
<dbReference type="GO" id="GO:0032259">
    <property type="term" value="P:methylation"/>
    <property type="evidence" value="ECO:0007669"/>
    <property type="project" value="UniProtKB-KW"/>
</dbReference>
<dbReference type="Proteomes" id="UP000229757">
    <property type="component" value="Chromosome"/>
</dbReference>
<dbReference type="CDD" id="cd02440">
    <property type="entry name" value="AdoMet_MTases"/>
    <property type="match status" value="1"/>
</dbReference>
<keyword evidence="4 7" id="KW-0489">Methyltransferase</keyword>
<evidence type="ECO:0000256" key="3">
    <source>
        <dbReference type="ARBA" id="ARBA00022490"/>
    </source>
</evidence>
<dbReference type="InterPro" id="IPR029063">
    <property type="entry name" value="SAM-dependent_MTases_sf"/>
</dbReference>
<dbReference type="OrthoDB" id="9810066at2"/>
<keyword evidence="6 7" id="KW-0949">S-adenosyl-L-methionine</keyword>
<dbReference type="HAMAP" id="MF_00090">
    <property type="entry name" value="PIMT"/>
    <property type="match status" value="1"/>
</dbReference>
<dbReference type="NCBIfam" id="TIGR00080">
    <property type="entry name" value="pimt"/>
    <property type="match status" value="1"/>
</dbReference>
<name>A0A2K8KMR2_9GAMM</name>
<keyword evidence="9" id="KW-1185">Reference proteome</keyword>
<comment type="function">
    <text evidence="7">Catalyzes the methyl esterification of L-isoaspartyl residues in peptides and proteins that result from spontaneous decomposition of normal L-aspartyl and L-asparaginyl residues. It plays a role in the repair and/or degradation of damaged proteins.</text>
</comment>
<dbReference type="Pfam" id="PF01135">
    <property type="entry name" value="PCMT"/>
    <property type="match status" value="1"/>
</dbReference>
<sequence length="224" mass="24987">MNREPDMLRGIGMTSQRTRARLIERLVEQGISNFRVLACFETIPRHLFVDEALGHKAYEDVSLPIGYAQTLSQPYIVARMSELVLAAPHHERVLEIGTGSGFQTSVLASLVDEVYSVERIQPLQEKARQRLAILNLKNVWLKLADGFMGWPDEAPFDVIIGTAAPSVPPPELLDQLIPDGGRLIMPIGETEQFLTVIEKHGDELIIEQIEPVLFVPMLTGIKAK</sequence>